<gene>
    <name evidence="2" type="ORF">HZF24_13260</name>
</gene>
<dbReference type="InterPro" id="IPR021359">
    <property type="entry name" value="DUF2812"/>
</dbReference>
<feature type="transmembrane region" description="Helical" evidence="1">
    <location>
        <begin position="236"/>
        <end position="257"/>
    </location>
</feature>
<keyword evidence="1" id="KW-0472">Membrane</keyword>
<evidence type="ECO:0000256" key="1">
    <source>
        <dbReference type="SAM" id="Phobius"/>
    </source>
</evidence>
<keyword evidence="1" id="KW-0812">Transmembrane</keyword>
<comment type="caution">
    <text evidence="2">The sequence shown here is derived from an EMBL/GenBank/DDBJ whole genome shotgun (WGS) entry which is preliminary data.</text>
</comment>
<feature type="transmembrane region" description="Helical" evidence="1">
    <location>
        <begin position="162"/>
        <end position="184"/>
    </location>
</feature>
<dbReference type="EMBL" id="JACBNQ010000017">
    <property type="protein sequence ID" value="NYB75111.1"/>
    <property type="molecule type" value="Genomic_DNA"/>
</dbReference>
<sequence length="461" mass="54002">MKGTTKRIINFRFDRYEDTENKLKKLAAKGLFLEECGSLLWTFRKGEPKKLKYTVTYFSEGSVFNPDITDNQQTYFDYAKAAGWNFVTQLNQMQIFCSEADNPIPFETDEKEKFNNIKRCMKKSFIPSMFMIILIFILNMFLQFNSFQRDPIDFLSDTSRLFSVSMMLVGTIYLMYSLLDYFAWCKRSERSIANGGGCAESNNTIHKIVDTLFMIFIFGFAGYILFHIAFETGWIILLFIAQMPILTFVFLTSIKYLKRKKVSAVKNKVISVTLLTIVTFAYIAFIMIFVMKFGFNTDNGSDYRTVSWPVNAAHNREYKLYNDDIPLTCEDLYGEIDYDYYSYEEKKDSTLFLSKSVYRQDSLPAKNSPPEIEYEILETQFDFIYQLSKEHLLKIPEWRDNTGFESVDNEAFGTKEAYQRYYVDNPTGEYILLFDNKIIVLNMEKPVTAEQVKIIKEKLQI</sequence>
<feature type="transmembrane region" description="Helical" evidence="1">
    <location>
        <begin position="211"/>
        <end position="230"/>
    </location>
</feature>
<dbReference type="Proteomes" id="UP000611629">
    <property type="component" value="Unassembled WGS sequence"/>
</dbReference>
<name>A0A974GXD9_SEDHY</name>
<evidence type="ECO:0000313" key="2">
    <source>
        <dbReference type="EMBL" id="NYB75111.1"/>
    </source>
</evidence>
<feature type="transmembrane region" description="Helical" evidence="1">
    <location>
        <begin position="125"/>
        <end position="142"/>
    </location>
</feature>
<organism evidence="2 3">
    <name type="scientific">Sedimentibacter hydroxybenzoicus DSM 7310</name>
    <dbReference type="NCBI Taxonomy" id="1123245"/>
    <lineage>
        <taxon>Bacteria</taxon>
        <taxon>Bacillati</taxon>
        <taxon>Bacillota</taxon>
        <taxon>Tissierellia</taxon>
        <taxon>Sedimentibacter</taxon>
    </lineage>
</organism>
<proteinExistence type="predicted"/>
<evidence type="ECO:0000313" key="3">
    <source>
        <dbReference type="Proteomes" id="UP000611629"/>
    </source>
</evidence>
<dbReference type="Pfam" id="PF11193">
    <property type="entry name" value="DUF2812"/>
    <property type="match status" value="1"/>
</dbReference>
<accession>A0A974GXD9</accession>
<protein>
    <submittedName>
        <fullName evidence="2">DUF2812 domain-containing protein</fullName>
    </submittedName>
</protein>
<keyword evidence="1" id="KW-1133">Transmembrane helix</keyword>
<dbReference type="AlphaFoldDB" id="A0A974GXD9"/>
<reference evidence="2" key="1">
    <citation type="submission" date="2020-07" db="EMBL/GenBank/DDBJ databases">
        <title>Genomic analysis of a strain of Sedimentibacter Hydroxybenzoicus DSM7310.</title>
        <authorList>
            <person name="Ma S."/>
        </authorList>
    </citation>
    <scope>NUCLEOTIDE SEQUENCE</scope>
    <source>
        <strain evidence="2">DSM 7310</strain>
    </source>
</reference>
<feature type="transmembrane region" description="Helical" evidence="1">
    <location>
        <begin position="269"/>
        <end position="291"/>
    </location>
</feature>
<dbReference type="RefSeq" id="WP_179238818.1">
    <property type="nucleotide sequence ID" value="NZ_JACBNQ010000017.1"/>
</dbReference>
<keyword evidence="3" id="KW-1185">Reference proteome</keyword>